<reference evidence="11" key="2">
    <citation type="submission" date="2025-09" db="UniProtKB">
        <authorList>
            <consortium name="Ensembl"/>
        </authorList>
    </citation>
    <scope>IDENTIFICATION</scope>
</reference>
<dbReference type="GO" id="GO:0016192">
    <property type="term" value="P:vesicle-mediated transport"/>
    <property type="evidence" value="ECO:0007669"/>
    <property type="project" value="InterPro"/>
</dbReference>
<dbReference type="InterPro" id="IPR011989">
    <property type="entry name" value="ARM-like"/>
</dbReference>
<dbReference type="InterPro" id="IPR002553">
    <property type="entry name" value="Clathrin/coatomer_adapt-like_N"/>
</dbReference>
<dbReference type="Gene3D" id="1.25.10.10">
    <property type="entry name" value="Leucine-rich Repeat Variant"/>
    <property type="match status" value="1"/>
</dbReference>
<proteinExistence type="inferred from homology"/>
<keyword evidence="8" id="KW-0472">Membrane</keyword>
<sequence>MSPSVPLQEMIRAIRSARTQCEERGVIQRECAAIRAQFRQADNEGRSHNLAKLLYVHMLGYPAHFGQMECVRMIASPRYSEKRVGYLGAMMLLDEKQDASLLITNSIKNDLSHSSQFVQSLALCTLACMGSAEMCRDLAPEIDKLLRSSNSYIKKKAALCAVHIVRKVNELGELFAPAARSLLSEKNHGVLHGAVVLITELCERSPETLERFRKLVHIMKGLVLSGYSPEHDVAGISDPFLQVRILRLLRILGHNNEVASDAMNDLLAQVATNTDSTKTAGNAVLYETVLTVLDIKSESGLRVLAVNILGRFLLNNDRNIRYIAMTSLQKIVGTDHIAVQRHRGTIVDCLKDPDASVKRRALELSLALVSASNIRSMMKELLNFLSTCPLELRAQAASGIFAAAERYSPSQRWHIDTILHVLTTGSAAGHLPGQPLVQVACWCIGEYGDLLLKGDCQEIEPVQV</sequence>
<dbReference type="GO" id="GO:0006886">
    <property type="term" value="P:intracellular protein transport"/>
    <property type="evidence" value="ECO:0007669"/>
    <property type="project" value="InterPro"/>
</dbReference>
<accession>A0A3B4B8A2</accession>
<reference evidence="11" key="1">
    <citation type="submission" date="2025-08" db="UniProtKB">
        <authorList>
            <consortium name="Ensembl"/>
        </authorList>
    </citation>
    <scope>IDENTIFICATION</scope>
</reference>
<evidence type="ECO:0000259" key="10">
    <source>
        <dbReference type="Pfam" id="PF01602"/>
    </source>
</evidence>
<organism evidence="11 12">
    <name type="scientific">Periophthalmus magnuspinnatus</name>
    <dbReference type="NCBI Taxonomy" id="409849"/>
    <lineage>
        <taxon>Eukaryota</taxon>
        <taxon>Metazoa</taxon>
        <taxon>Chordata</taxon>
        <taxon>Craniata</taxon>
        <taxon>Vertebrata</taxon>
        <taxon>Euteleostomi</taxon>
        <taxon>Actinopterygii</taxon>
        <taxon>Neopterygii</taxon>
        <taxon>Teleostei</taxon>
        <taxon>Neoteleostei</taxon>
        <taxon>Acanthomorphata</taxon>
        <taxon>Gobiaria</taxon>
        <taxon>Gobiiformes</taxon>
        <taxon>Gobioidei</taxon>
        <taxon>Gobiidae</taxon>
        <taxon>Oxudercinae</taxon>
        <taxon>Periophthalmus</taxon>
    </lineage>
</organism>
<evidence type="ECO:0000313" key="11">
    <source>
        <dbReference type="Ensembl" id="ENSPMGP00000024771.1"/>
    </source>
</evidence>
<dbReference type="InterPro" id="IPR016024">
    <property type="entry name" value="ARM-type_fold"/>
</dbReference>
<evidence type="ECO:0000256" key="3">
    <source>
        <dbReference type="ARBA" id="ARBA00004555"/>
    </source>
</evidence>
<dbReference type="PANTHER" id="PTHR22780">
    <property type="entry name" value="ADAPTIN, ALPHA/GAMMA/EPSILON"/>
    <property type="match status" value="1"/>
</dbReference>
<feature type="domain" description="Clathrin/coatomer adaptor adaptin-like N-terminal" evidence="10">
    <location>
        <begin position="23"/>
        <end position="424"/>
    </location>
</feature>
<evidence type="ECO:0000313" key="12">
    <source>
        <dbReference type="Proteomes" id="UP000261520"/>
    </source>
</evidence>
<keyword evidence="6" id="KW-0653">Protein transport</keyword>
<dbReference type="GO" id="GO:0030117">
    <property type="term" value="C:membrane coat"/>
    <property type="evidence" value="ECO:0007669"/>
    <property type="project" value="InterPro"/>
</dbReference>
<evidence type="ECO:0000256" key="8">
    <source>
        <dbReference type="ARBA" id="ARBA00023136"/>
    </source>
</evidence>
<dbReference type="AlphaFoldDB" id="A0A3B4B8A2"/>
<dbReference type="GO" id="GO:0030659">
    <property type="term" value="C:cytoplasmic vesicle membrane"/>
    <property type="evidence" value="ECO:0007669"/>
    <property type="project" value="UniProtKB-SubCell"/>
</dbReference>
<dbReference type="Ensembl" id="ENSPMGT00000026395.1">
    <property type="protein sequence ID" value="ENSPMGP00000024771.1"/>
    <property type="gene ID" value="ENSPMGG00000020050.1"/>
</dbReference>
<dbReference type="InterPro" id="IPR050840">
    <property type="entry name" value="Adaptor_Complx_Large_Subunit"/>
</dbReference>
<comment type="subcellular location">
    <subcellularLocation>
        <location evidence="1">Cytoplasmic vesicle membrane</location>
    </subcellularLocation>
    <subcellularLocation>
        <location evidence="2">Endomembrane system</location>
        <topology evidence="2">Peripheral membrane protein</topology>
    </subcellularLocation>
    <subcellularLocation>
        <location evidence="3">Golgi apparatus</location>
    </subcellularLocation>
</comment>
<dbReference type="Proteomes" id="UP000261520">
    <property type="component" value="Unplaced"/>
</dbReference>
<evidence type="ECO:0000256" key="5">
    <source>
        <dbReference type="ARBA" id="ARBA00022448"/>
    </source>
</evidence>
<evidence type="ECO:0000256" key="1">
    <source>
        <dbReference type="ARBA" id="ARBA00004156"/>
    </source>
</evidence>
<keyword evidence="9" id="KW-0968">Cytoplasmic vesicle</keyword>
<dbReference type="SUPFAM" id="SSF48371">
    <property type="entry name" value="ARM repeat"/>
    <property type="match status" value="1"/>
</dbReference>
<evidence type="ECO:0000256" key="6">
    <source>
        <dbReference type="ARBA" id="ARBA00022927"/>
    </source>
</evidence>
<keyword evidence="12" id="KW-1185">Reference proteome</keyword>
<dbReference type="STRING" id="409849.ENSPMGP00000024771"/>
<evidence type="ECO:0000256" key="4">
    <source>
        <dbReference type="ARBA" id="ARBA00006613"/>
    </source>
</evidence>
<dbReference type="GO" id="GO:0005794">
    <property type="term" value="C:Golgi apparatus"/>
    <property type="evidence" value="ECO:0007669"/>
    <property type="project" value="UniProtKB-SubCell"/>
</dbReference>
<evidence type="ECO:0000256" key="7">
    <source>
        <dbReference type="ARBA" id="ARBA00023034"/>
    </source>
</evidence>
<name>A0A3B4B8A2_9GOBI</name>
<comment type="similarity">
    <text evidence="4">Belongs to the adaptor complexes large subunit family.</text>
</comment>
<evidence type="ECO:0000256" key="2">
    <source>
        <dbReference type="ARBA" id="ARBA00004184"/>
    </source>
</evidence>
<dbReference type="Pfam" id="PF01602">
    <property type="entry name" value="Adaptin_N"/>
    <property type="match status" value="1"/>
</dbReference>
<protein>
    <recommendedName>
        <fullName evidence="10">Clathrin/coatomer adaptor adaptin-like N-terminal domain-containing protein</fullName>
    </recommendedName>
</protein>
<evidence type="ECO:0000256" key="9">
    <source>
        <dbReference type="ARBA" id="ARBA00023329"/>
    </source>
</evidence>
<keyword evidence="5" id="KW-0813">Transport</keyword>
<dbReference type="FunFam" id="1.25.10.10:FF:000030">
    <property type="entry name" value="AP-1 complex subunit gamma"/>
    <property type="match status" value="1"/>
</dbReference>
<keyword evidence="7" id="KW-0333">Golgi apparatus</keyword>